<dbReference type="STRING" id="288768.SAMEA3906486_00704"/>
<dbReference type="AlphaFoldDB" id="A0A157S699"/>
<name>A0A157S699_9BORD</name>
<organism evidence="1 2">
    <name type="scientific">Bordetella ansorpii</name>
    <dbReference type="NCBI Taxonomy" id="288768"/>
    <lineage>
        <taxon>Bacteria</taxon>
        <taxon>Pseudomonadati</taxon>
        <taxon>Pseudomonadota</taxon>
        <taxon>Betaproteobacteria</taxon>
        <taxon>Burkholderiales</taxon>
        <taxon>Alcaligenaceae</taxon>
        <taxon>Bordetella</taxon>
    </lineage>
</organism>
<reference evidence="1 2" key="1">
    <citation type="submission" date="2016-04" db="EMBL/GenBank/DDBJ databases">
        <authorList>
            <consortium name="Pathogen Informatics"/>
        </authorList>
    </citation>
    <scope>NUCLEOTIDE SEQUENCE [LARGE SCALE GENOMIC DNA]</scope>
    <source>
        <strain evidence="1 2">H050680373</strain>
    </source>
</reference>
<dbReference type="EMBL" id="FKIF01000001">
    <property type="protein sequence ID" value="SAI65950.1"/>
    <property type="molecule type" value="Genomic_DNA"/>
</dbReference>
<gene>
    <name evidence="1" type="ORF">SAMEA3906486_00704</name>
</gene>
<keyword evidence="2" id="KW-1185">Reference proteome</keyword>
<accession>A0A157S699</accession>
<proteinExistence type="predicted"/>
<sequence length="53" mass="5721">MTPTLTMFAAPRGGVSLLRAAERRLWVAPTLTAFAAPRGGVSLLRAAERRLNK</sequence>
<evidence type="ECO:0000313" key="2">
    <source>
        <dbReference type="Proteomes" id="UP000076848"/>
    </source>
</evidence>
<dbReference type="Proteomes" id="UP000076848">
    <property type="component" value="Unassembled WGS sequence"/>
</dbReference>
<evidence type="ECO:0000313" key="1">
    <source>
        <dbReference type="EMBL" id="SAI65950.1"/>
    </source>
</evidence>
<protein>
    <submittedName>
        <fullName evidence="1">Uncharacterized protein</fullName>
    </submittedName>
</protein>